<sequence length="51" mass="5311">MIFTRPYRVPTLAFTAVMFLTGFAGLAVIPILPAAAGDLDGIGLYPLVSGD</sequence>
<comment type="caution">
    <text evidence="2">The sequence shown here is derived from an EMBL/GenBank/DDBJ whole genome shotgun (WGS) entry which is preliminary data.</text>
</comment>
<reference evidence="2" key="1">
    <citation type="submission" date="2023-03" db="EMBL/GenBank/DDBJ databases">
        <title>Actinorhabdospora filicis NBRC 111898.</title>
        <authorList>
            <person name="Ichikawa N."/>
            <person name="Sato H."/>
            <person name="Tonouchi N."/>
        </authorList>
    </citation>
    <scope>NUCLEOTIDE SEQUENCE</scope>
    <source>
        <strain evidence="2">NBRC 111898</strain>
    </source>
</reference>
<name>A0A9W6SSX8_9ACTN</name>
<accession>A0A9W6SSX8</accession>
<keyword evidence="1" id="KW-0472">Membrane</keyword>
<keyword evidence="1" id="KW-1133">Transmembrane helix</keyword>
<evidence type="ECO:0000256" key="1">
    <source>
        <dbReference type="SAM" id="Phobius"/>
    </source>
</evidence>
<evidence type="ECO:0000313" key="3">
    <source>
        <dbReference type="Proteomes" id="UP001165079"/>
    </source>
</evidence>
<keyword evidence="1" id="KW-0812">Transmembrane</keyword>
<keyword evidence="3" id="KW-1185">Reference proteome</keyword>
<gene>
    <name evidence="2" type="ORF">Afil01_61820</name>
</gene>
<dbReference type="Proteomes" id="UP001165079">
    <property type="component" value="Unassembled WGS sequence"/>
</dbReference>
<feature type="transmembrane region" description="Helical" evidence="1">
    <location>
        <begin position="12"/>
        <end position="36"/>
    </location>
</feature>
<dbReference type="AlphaFoldDB" id="A0A9W6SSX8"/>
<proteinExistence type="predicted"/>
<evidence type="ECO:0000313" key="2">
    <source>
        <dbReference type="EMBL" id="GLZ81375.1"/>
    </source>
</evidence>
<dbReference type="EMBL" id="BSTX01000005">
    <property type="protein sequence ID" value="GLZ81375.1"/>
    <property type="molecule type" value="Genomic_DNA"/>
</dbReference>
<dbReference type="RefSeq" id="WP_285666827.1">
    <property type="nucleotide sequence ID" value="NZ_BSTX01000005.1"/>
</dbReference>
<organism evidence="2 3">
    <name type="scientific">Actinorhabdospora filicis</name>
    <dbReference type="NCBI Taxonomy" id="1785913"/>
    <lineage>
        <taxon>Bacteria</taxon>
        <taxon>Bacillati</taxon>
        <taxon>Actinomycetota</taxon>
        <taxon>Actinomycetes</taxon>
        <taxon>Micromonosporales</taxon>
        <taxon>Micromonosporaceae</taxon>
        <taxon>Actinorhabdospora</taxon>
    </lineage>
</organism>
<protein>
    <submittedName>
        <fullName evidence="2">Uncharacterized protein</fullName>
    </submittedName>
</protein>